<reference evidence="19 20" key="1">
    <citation type="journal article" date="2014" name="Nat. Commun.">
        <title>Molecular traces of alternative social organization in a termite genome.</title>
        <authorList>
            <person name="Terrapon N."/>
            <person name="Li C."/>
            <person name="Robertson H.M."/>
            <person name="Ji L."/>
            <person name="Meng X."/>
            <person name="Booth W."/>
            <person name="Chen Z."/>
            <person name="Childers C.P."/>
            <person name="Glastad K.M."/>
            <person name="Gokhale K."/>
            <person name="Gowin J."/>
            <person name="Gronenberg W."/>
            <person name="Hermansen R.A."/>
            <person name="Hu H."/>
            <person name="Hunt B.G."/>
            <person name="Huylmans A.K."/>
            <person name="Khalil S.M."/>
            <person name="Mitchell R.D."/>
            <person name="Munoz-Torres M.C."/>
            <person name="Mustard J.A."/>
            <person name="Pan H."/>
            <person name="Reese J.T."/>
            <person name="Scharf M.E."/>
            <person name="Sun F."/>
            <person name="Vogel H."/>
            <person name="Xiao J."/>
            <person name="Yang W."/>
            <person name="Yang Z."/>
            <person name="Yang Z."/>
            <person name="Zhou J."/>
            <person name="Zhu J."/>
            <person name="Brent C.S."/>
            <person name="Elsik C.G."/>
            <person name="Goodisman M.A."/>
            <person name="Liberles D.A."/>
            <person name="Roe R.M."/>
            <person name="Vargo E.L."/>
            <person name="Vilcinskas A."/>
            <person name="Wang J."/>
            <person name="Bornberg-Bauer E."/>
            <person name="Korb J."/>
            <person name="Zhang G."/>
            <person name="Liebig J."/>
        </authorList>
    </citation>
    <scope>NUCLEOTIDE SEQUENCE [LARGE SCALE GENOMIC DNA]</scope>
    <source>
        <tissue evidence="19">Whole organism</tissue>
    </source>
</reference>
<feature type="region of interest" description="Disordered" evidence="17">
    <location>
        <begin position="1473"/>
        <end position="1508"/>
    </location>
</feature>
<feature type="region of interest" description="Disordered" evidence="17">
    <location>
        <begin position="1586"/>
        <end position="1614"/>
    </location>
</feature>
<comment type="subcellular location">
    <subcellularLocation>
        <location evidence="3">Chromosome</location>
        <location evidence="3">Telomere</location>
    </subcellularLocation>
    <subcellularLocation>
        <location evidence="2">Nucleus</location>
    </subcellularLocation>
</comment>
<evidence type="ECO:0000256" key="7">
    <source>
        <dbReference type="ARBA" id="ARBA00022722"/>
    </source>
</evidence>
<evidence type="ECO:0000313" key="19">
    <source>
        <dbReference type="EMBL" id="KDR20698.1"/>
    </source>
</evidence>
<keyword evidence="7" id="KW-0540">Nuclease</keyword>
<gene>
    <name evidence="19" type="ORF">L798_04848</name>
</gene>
<dbReference type="InterPro" id="IPR011084">
    <property type="entry name" value="DRMBL"/>
</dbReference>
<dbReference type="FunFam" id="3.40.50.12650:FF:000003">
    <property type="entry name" value="DNA cross-link repair 1B"/>
    <property type="match status" value="1"/>
</dbReference>
<accession>A0A067RAK3</accession>
<dbReference type="Pfam" id="PF07522">
    <property type="entry name" value="DRMBL"/>
    <property type="match status" value="1"/>
</dbReference>
<dbReference type="OrthoDB" id="262529at2759"/>
<sequence>MNGHIILNTPIIVDVWRRDTDEYIHFLSHCHADHTVGLTSSWKLPIYTTNFNAWLLQKNFKIKPFLLRPLSTGDSHIIKVPATGQEFTVTVIDANHCPGSVMFLFQGSFGTILYTGDFRYDPVMLENKVLAHVIENELLDVLYVDNTYASRECKIPSRTEATQKIIQIIRDHPQHNILLGVRWLGKEELLHKIALEFSEQICVNEEKLTILKYLQYEGVFTTDPETCRIHVVNFHSVTVSYMQKRQMIYPHIAILPTALYNGRCAFQDLLVHRGVYVIPYSDHSPYEELFTFISQLKPSEIHPIIKETTIHEKEKILSSHEFIKSFSIIPKSLYELCRRRKMEGVSCQNKEQTTYCPTENLTALPSQTSHEITHTKLISRPRITRNKKLSKACEKKGVHFDSSFTSDEGGETSEIDMKQTTDLEREEVIIRISEGTHTRVKIPYNVKNNLLDVQVKLFDISTFWKDVSGILSKLNARNRRAFLRDLSCMHHGESPSHNRDISASYENLTYSSNNSNNSPENMDTSEGPGNHTLTHDSENSFQDMSLSYAMYIKDVTIKSEKLSDSDCISISSVTTITAPQTVLSCKEEREANRDAANIEHFEEMDMLSVKNENTYSDVDTEDLQRRINKEIWKNAIVIFPGDSADDNRLCERYESDNAVENSFDECTPFISETLKSTTDQPSRQKKRNRAGTKPVGSNSDIMQKSDTQTESCSEVSLAPTLLTCSAVQSFANKNQVASGPGTHNNKKKKNSSIIIAEERRSEMKDSNMTLDVENGDTSNTATCSRNIAYKKKARITSKICNSHSFEASHKPVASLGLSEDERGKVVPCNGVEGPINSKSTELLFHICTSAEEGAGCLFKDDHANSASDQSDFDLFSSDNEKAREFRVKLIENNSSTSQAQLFPDNNDTLHTDRKQHDTGVQCELLSDCLSSLCHKEVFPAPTEICVNKDSTNIASPNSVRIMNLLQNVEVLITESDATYSLQSNESEEVNFGKVHAYSKPTLELGKKSDVSNLGSKLYNESSSSRSTDLIIDSADVDKSYSLEHGINCESAGLNNKTAFTNSISHNNDYIDPIAVQSTGQNTAIIITDNSSQNYKKFRNVRNIRHNSTDSNTALISESEASVCPESHIIYNPSRNDVDCNYWTKSNRTPFAMAEVFLAAQKLFFQEDEFPTVAPHLNYSSECRVVPETSDDLLSDFGVVPEMSEISANFPCENGIASKTPEGSACLLDKNGVSAETLEESGHLPSNSNHDIILDTIGKNTVTTEMYGFSETLPLESSFSTLKGTFQYDKKEKYKDIMQIKNSKSMDLMQRKTVSSNEELQSIMVKREDEYSEESCSIEQVTALRKHFDCFIKRAVMKDHMYCKTVQNIQMSSQNVREVRSPNQTLIKESHVEPCTTRFDICCNREGVPLNENADSRNLLHIAPRFDNFCSTSGVLDSSNHCQNPDRILNQFKGNELSNPSIFEVDRVKTDLPDDSFTERTVAKEEDKGRKSTEVNETSSDDDPFPSNRVMHVTRTYGRAKCSQDVRKRVIQNSQNLYTSPKNIPSKTDSRDWKSYTIYRVIGRVKVEKSAAQKQFKNQTLVSIPRLGQYKRNRKQSSSEYSSSVFKHRRVSDGT</sequence>
<dbReference type="GO" id="GO:0036297">
    <property type="term" value="P:interstrand cross-link repair"/>
    <property type="evidence" value="ECO:0007669"/>
    <property type="project" value="TreeGrafter"/>
</dbReference>
<evidence type="ECO:0000256" key="9">
    <source>
        <dbReference type="ARBA" id="ARBA00022801"/>
    </source>
</evidence>
<evidence type="ECO:0000256" key="2">
    <source>
        <dbReference type="ARBA" id="ARBA00004123"/>
    </source>
</evidence>
<dbReference type="GO" id="GO:0005634">
    <property type="term" value="C:nucleus"/>
    <property type="evidence" value="ECO:0007669"/>
    <property type="project" value="UniProtKB-SubCell"/>
</dbReference>
<dbReference type="Gene3D" id="3.60.15.10">
    <property type="entry name" value="Ribonuclease Z/Hydroxyacylglutathione hydrolase-like"/>
    <property type="match status" value="1"/>
</dbReference>
<evidence type="ECO:0000256" key="12">
    <source>
        <dbReference type="ARBA" id="ARBA00023204"/>
    </source>
</evidence>
<keyword evidence="9" id="KW-0378">Hydrolase</keyword>
<feature type="compositionally biased region" description="Basic and acidic residues" evidence="17">
    <location>
        <begin position="1473"/>
        <end position="1493"/>
    </location>
</feature>
<protein>
    <recommendedName>
        <fullName evidence="14">5' exonuclease Apollo</fullName>
        <ecNumber evidence="5">3.5.2.6</ecNumber>
    </recommendedName>
    <alternativeName>
        <fullName evidence="15">DNA cross-link repair 1B protein</fullName>
    </alternativeName>
    <alternativeName>
        <fullName evidence="16">SNM1 homolog B</fullName>
    </alternativeName>
</protein>
<name>A0A067RAK3_ZOONE</name>
<evidence type="ECO:0000256" key="13">
    <source>
        <dbReference type="ARBA" id="ARBA00023242"/>
    </source>
</evidence>
<organism evidence="19 20">
    <name type="scientific">Zootermopsis nevadensis</name>
    <name type="common">Dampwood termite</name>
    <dbReference type="NCBI Taxonomy" id="136037"/>
    <lineage>
        <taxon>Eukaryota</taxon>
        <taxon>Metazoa</taxon>
        <taxon>Ecdysozoa</taxon>
        <taxon>Arthropoda</taxon>
        <taxon>Hexapoda</taxon>
        <taxon>Insecta</taxon>
        <taxon>Pterygota</taxon>
        <taxon>Neoptera</taxon>
        <taxon>Polyneoptera</taxon>
        <taxon>Dictyoptera</taxon>
        <taxon>Blattodea</taxon>
        <taxon>Blattoidea</taxon>
        <taxon>Termitoidae</taxon>
        <taxon>Termopsidae</taxon>
        <taxon>Zootermopsis</taxon>
    </lineage>
</organism>
<evidence type="ECO:0000256" key="8">
    <source>
        <dbReference type="ARBA" id="ARBA00022763"/>
    </source>
</evidence>
<evidence type="ECO:0000313" key="20">
    <source>
        <dbReference type="Proteomes" id="UP000027135"/>
    </source>
</evidence>
<dbReference type="PANTHER" id="PTHR23240">
    <property type="entry name" value="DNA CROSS-LINK REPAIR PROTEIN PSO2/SNM1-RELATED"/>
    <property type="match status" value="1"/>
</dbReference>
<keyword evidence="8" id="KW-0227">DNA damage</keyword>
<feature type="compositionally biased region" description="Polar residues" evidence="17">
    <location>
        <begin position="1595"/>
        <end position="1604"/>
    </location>
</feature>
<comment type="similarity">
    <text evidence="4">Belongs to the DNA repair metallo-beta-lactamase (DRMBL) family.</text>
</comment>
<evidence type="ECO:0000256" key="4">
    <source>
        <dbReference type="ARBA" id="ARBA00010304"/>
    </source>
</evidence>
<evidence type="ECO:0000256" key="14">
    <source>
        <dbReference type="ARBA" id="ARBA00039555"/>
    </source>
</evidence>
<dbReference type="GO" id="GO:0000781">
    <property type="term" value="C:chromosome, telomeric region"/>
    <property type="evidence" value="ECO:0007669"/>
    <property type="project" value="UniProtKB-SubCell"/>
</dbReference>
<keyword evidence="11" id="KW-0779">Telomere</keyword>
<dbReference type="SUPFAM" id="SSF56281">
    <property type="entry name" value="Metallo-hydrolase/oxidoreductase"/>
    <property type="match status" value="1"/>
</dbReference>
<dbReference type="EC" id="3.5.2.6" evidence="5"/>
<feature type="region of interest" description="Disordered" evidence="17">
    <location>
        <begin position="672"/>
        <end position="708"/>
    </location>
</feature>
<keyword evidence="10" id="KW-0269">Exonuclease</keyword>
<evidence type="ECO:0000256" key="17">
    <source>
        <dbReference type="SAM" id="MobiDB-lite"/>
    </source>
</evidence>
<dbReference type="GO" id="GO:0035312">
    <property type="term" value="F:5'-3' DNA exonuclease activity"/>
    <property type="evidence" value="ECO:0007669"/>
    <property type="project" value="TreeGrafter"/>
</dbReference>
<evidence type="ECO:0000256" key="15">
    <source>
        <dbReference type="ARBA" id="ARBA00041693"/>
    </source>
</evidence>
<evidence type="ECO:0000256" key="10">
    <source>
        <dbReference type="ARBA" id="ARBA00022839"/>
    </source>
</evidence>
<dbReference type="GO" id="GO:0008800">
    <property type="term" value="F:beta-lactamase activity"/>
    <property type="evidence" value="ECO:0007669"/>
    <property type="project" value="UniProtKB-EC"/>
</dbReference>
<evidence type="ECO:0000259" key="18">
    <source>
        <dbReference type="Pfam" id="PF07522"/>
    </source>
</evidence>
<dbReference type="Proteomes" id="UP000027135">
    <property type="component" value="Unassembled WGS sequence"/>
</dbReference>
<dbReference type="InterPro" id="IPR036866">
    <property type="entry name" value="RibonucZ/Hydroxyglut_hydro"/>
</dbReference>
<dbReference type="GO" id="GO:0003684">
    <property type="term" value="F:damaged DNA binding"/>
    <property type="evidence" value="ECO:0007669"/>
    <property type="project" value="TreeGrafter"/>
</dbReference>
<feature type="compositionally biased region" description="Basic residues" evidence="17">
    <location>
        <begin position="1605"/>
        <end position="1614"/>
    </location>
</feature>
<evidence type="ECO:0000256" key="5">
    <source>
        <dbReference type="ARBA" id="ARBA00012865"/>
    </source>
</evidence>
<dbReference type="eggNOG" id="KOG1361">
    <property type="taxonomic scope" value="Eukaryota"/>
</dbReference>
<evidence type="ECO:0000256" key="16">
    <source>
        <dbReference type="ARBA" id="ARBA00042738"/>
    </source>
</evidence>
<keyword evidence="6" id="KW-0158">Chromosome</keyword>
<dbReference type="GO" id="GO:0000723">
    <property type="term" value="P:telomere maintenance"/>
    <property type="evidence" value="ECO:0007669"/>
    <property type="project" value="TreeGrafter"/>
</dbReference>
<comment type="catalytic activity">
    <reaction evidence="1">
        <text>a beta-lactam + H2O = a substituted beta-amino acid</text>
        <dbReference type="Rhea" id="RHEA:20401"/>
        <dbReference type="ChEBI" id="CHEBI:15377"/>
        <dbReference type="ChEBI" id="CHEBI:35627"/>
        <dbReference type="ChEBI" id="CHEBI:140347"/>
        <dbReference type="EC" id="3.5.2.6"/>
    </reaction>
</comment>
<dbReference type="GO" id="GO:0006303">
    <property type="term" value="P:double-strand break repair via nonhomologous end joining"/>
    <property type="evidence" value="ECO:0007669"/>
    <property type="project" value="TreeGrafter"/>
</dbReference>
<evidence type="ECO:0000256" key="6">
    <source>
        <dbReference type="ARBA" id="ARBA00022454"/>
    </source>
</evidence>
<proteinExistence type="inferred from homology"/>
<dbReference type="PANTHER" id="PTHR23240:SF26">
    <property type="entry name" value="5' EXONUCLEASE APOLLO"/>
    <property type="match status" value="1"/>
</dbReference>
<feature type="region of interest" description="Disordered" evidence="17">
    <location>
        <begin position="508"/>
        <end position="538"/>
    </location>
</feature>
<evidence type="ECO:0000256" key="1">
    <source>
        <dbReference type="ARBA" id="ARBA00001526"/>
    </source>
</evidence>
<feature type="compositionally biased region" description="Polar residues" evidence="17">
    <location>
        <begin position="695"/>
        <end position="708"/>
    </location>
</feature>
<dbReference type="Gene3D" id="3.40.50.12650">
    <property type="match status" value="1"/>
</dbReference>
<evidence type="ECO:0000256" key="11">
    <source>
        <dbReference type="ARBA" id="ARBA00022895"/>
    </source>
</evidence>
<dbReference type="STRING" id="136037.A0A067RAK3"/>
<keyword evidence="13" id="KW-0539">Nucleus</keyword>
<dbReference type="InParanoid" id="A0A067RAK3"/>
<dbReference type="EMBL" id="KK852591">
    <property type="protein sequence ID" value="KDR20698.1"/>
    <property type="molecule type" value="Genomic_DNA"/>
</dbReference>
<feature type="domain" description="DNA repair metallo-beta-lactamase" evidence="18">
    <location>
        <begin position="218"/>
        <end position="305"/>
    </location>
</feature>
<keyword evidence="12" id="KW-0234">DNA repair</keyword>
<keyword evidence="20" id="KW-1185">Reference proteome</keyword>
<evidence type="ECO:0000256" key="3">
    <source>
        <dbReference type="ARBA" id="ARBA00004574"/>
    </source>
</evidence>